<accession>A0A7R9GAT0</accession>
<dbReference type="EMBL" id="CAJPEX010000186">
    <property type="protein sequence ID" value="CAG0914063.1"/>
    <property type="molecule type" value="Genomic_DNA"/>
</dbReference>
<gene>
    <name evidence="8" type="ORF">NMOB1V02_LOCUS1774</name>
</gene>
<evidence type="ECO:0000259" key="6">
    <source>
        <dbReference type="Pfam" id="PF10392"/>
    </source>
</evidence>
<dbReference type="EMBL" id="OA882223">
    <property type="protein sequence ID" value="CAD7273911.1"/>
    <property type="molecule type" value="Genomic_DNA"/>
</dbReference>
<evidence type="ECO:0000256" key="3">
    <source>
        <dbReference type="ARBA" id="ARBA00023034"/>
    </source>
</evidence>
<evidence type="ECO:0000256" key="4">
    <source>
        <dbReference type="ARBA" id="ARBA00023136"/>
    </source>
</evidence>
<dbReference type="InterPro" id="IPR048485">
    <property type="entry name" value="COG5_helical"/>
</dbReference>
<feature type="domain" description="Conserved oligomeric Golgi complex subunit 5 N-terminal" evidence="6">
    <location>
        <begin position="25"/>
        <end position="148"/>
    </location>
</feature>
<dbReference type="Proteomes" id="UP000678499">
    <property type="component" value="Unassembled WGS sequence"/>
</dbReference>
<name>A0A7R9GAT0_9CRUS</name>
<dbReference type="Pfam" id="PF20649">
    <property type="entry name" value="COG5_C"/>
    <property type="match status" value="1"/>
</dbReference>
<dbReference type="InterPro" id="IPR019465">
    <property type="entry name" value="Cog5"/>
</dbReference>
<dbReference type="OrthoDB" id="18786at2759"/>
<evidence type="ECO:0000313" key="8">
    <source>
        <dbReference type="EMBL" id="CAD7273911.1"/>
    </source>
</evidence>
<keyword evidence="3" id="KW-0333">Golgi apparatus</keyword>
<comment type="subcellular location">
    <subcellularLocation>
        <location evidence="1">Golgi apparatus membrane</location>
        <topology evidence="1">Peripheral membrane protein</topology>
    </subcellularLocation>
</comment>
<evidence type="ECO:0000259" key="7">
    <source>
        <dbReference type="Pfam" id="PF20649"/>
    </source>
</evidence>
<sequence length="796" mass="88977">MMVMPTETRCPSMVKLTAQNETLAEFAQPNFDVKQKVQAILQGSANVSEQLATLSTNVTLVETELKVQVSDHYEDLLSQATGVEKLERVLNAMVVKSEALQNSVERVRNRVVEPFNKMEEQTVLVSRLQATCDLLRRVIRTINISKRLQQQLSAGLTKEITKAAQSLSELDYLSKDVDLNGVAVLEKDQRFIKQARQQVEKQGETMLTHGIEAQNQTQVATALQVFYNLGNLAGTIEKILEKSSRQVRIQIEATFDVKLMSHSASESTVLKSGATPKQPGKSTMPTPGQAAAFRTTLWQNLEKLFDFVYQACARIHHLQKVLAKKRDPVTGIGFLEELSGSKISNQSLIDIFWKDVTKLLSSEFLEASQHSNFVKQSFEGEFPKLLRMCSDLWKKLNTLAEHAPSSKSDFEPEKALRMVLQPFETAYLSRSLSRLFDPVNLMFDGLSDSAPKKDEVNGCVKAIASELRVAAVDVHLCKIVAKNVAKTIKLFVVKAENLSAPSDQSATQVVDVPTATQKLNAAIVEILFYLQSQIESKAIRGIPLPAAVRGIIEESLQQIDQLTLSIVAPWMSAIGKALRSIISTLHYEDFTDDCIKKSAYIDEFEAFVNRIRSSYFVVFEECGPEFVQSLLNPIVRKTMEEFVLHVSLVRPLESATSKGGRLRLDNDFTSIEKDLALLFPGIKGLIPEYRSFLAMRTLLNMPVEELSSSALVGDALPYSVALNSLLSRAPETLRSPHQHLRMSPDVFLEFMENKSESEKLAQIRESLEAYAMETNRNHGVFSPVYELMIDLLTRAL</sequence>
<dbReference type="PANTHER" id="PTHR13228">
    <property type="entry name" value="CONSERVED OLIGOMERIC GOLGI COMPLEX COMPONENT 5"/>
    <property type="match status" value="1"/>
</dbReference>
<feature type="region of interest" description="Disordered" evidence="5">
    <location>
        <begin position="268"/>
        <end position="288"/>
    </location>
</feature>
<organism evidence="8">
    <name type="scientific">Notodromas monacha</name>
    <dbReference type="NCBI Taxonomy" id="399045"/>
    <lineage>
        <taxon>Eukaryota</taxon>
        <taxon>Metazoa</taxon>
        <taxon>Ecdysozoa</taxon>
        <taxon>Arthropoda</taxon>
        <taxon>Crustacea</taxon>
        <taxon>Oligostraca</taxon>
        <taxon>Ostracoda</taxon>
        <taxon>Podocopa</taxon>
        <taxon>Podocopida</taxon>
        <taxon>Cypridocopina</taxon>
        <taxon>Cypridoidea</taxon>
        <taxon>Cyprididae</taxon>
        <taxon>Notodromas</taxon>
    </lineage>
</organism>
<proteinExistence type="predicted"/>
<keyword evidence="9" id="KW-1185">Reference proteome</keyword>
<evidence type="ECO:0000256" key="1">
    <source>
        <dbReference type="ARBA" id="ARBA00004395"/>
    </source>
</evidence>
<dbReference type="InterPro" id="IPR049176">
    <property type="entry name" value="COG5_N"/>
</dbReference>
<evidence type="ECO:0000256" key="5">
    <source>
        <dbReference type="SAM" id="MobiDB-lite"/>
    </source>
</evidence>
<reference evidence="8" key="1">
    <citation type="submission" date="2020-11" db="EMBL/GenBank/DDBJ databases">
        <authorList>
            <person name="Tran Van P."/>
        </authorList>
    </citation>
    <scope>NUCLEOTIDE SEQUENCE</scope>
</reference>
<protein>
    <recommendedName>
        <fullName evidence="2">Conserved oligomeric Golgi complex subunit 5</fullName>
    </recommendedName>
</protein>
<feature type="domain" description="Conserved oligomeric Golgi complex subunit 5 helical" evidence="7">
    <location>
        <begin position="179"/>
        <end position="393"/>
    </location>
</feature>
<dbReference type="Pfam" id="PF10392">
    <property type="entry name" value="COG5_N"/>
    <property type="match status" value="1"/>
</dbReference>
<dbReference type="GO" id="GO:0017119">
    <property type="term" value="C:Golgi transport complex"/>
    <property type="evidence" value="ECO:0007669"/>
    <property type="project" value="InterPro"/>
</dbReference>
<keyword evidence="4" id="KW-0472">Membrane</keyword>
<dbReference type="PANTHER" id="PTHR13228:SF3">
    <property type="entry name" value="CONSERVED OLIGOMERIC GOLGI COMPLEX SUBUNIT 5"/>
    <property type="match status" value="1"/>
</dbReference>
<evidence type="ECO:0000256" key="2">
    <source>
        <dbReference type="ARBA" id="ARBA00020974"/>
    </source>
</evidence>
<dbReference type="GO" id="GO:0006891">
    <property type="term" value="P:intra-Golgi vesicle-mediated transport"/>
    <property type="evidence" value="ECO:0007669"/>
    <property type="project" value="InterPro"/>
</dbReference>
<dbReference type="AlphaFoldDB" id="A0A7R9GAT0"/>
<dbReference type="GO" id="GO:0000139">
    <property type="term" value="C:Golgi membrane"/>
    <property type="evidence" value="ECO:0007669"/>
    <property type="project" value="UniProtKB-SubCell"/>
</dbReference>
<evidence type="ECO:0000313" key="9">
    <source>
        <dbReference type="Proteomes" id="UP000678499"/>
    </source>
</evidence>